<accession>A0A7G9SHU7</accession>
<evidence type="ECO:0000259" key="1">
    <source>
        <dbReference type="Pfam" id="PF03886"/>
    </source>
</evidence>
<dbReference type="Proteomes" id="UP000515971">
    <property type="component" value="Chromosome"/>
</dbReference>
<gene>
    <name evidence="2" type="ORF">H9L13_00115</name>
</gene>
<dbReference type="Pfam" id="PF03886">
    <property type="entry name" value="ABC_trans_aux"/>
    <property type="match status" value="1"/>
</dbReference>
<reference evidence="2 3" key="1">
    <citation type="submission" date="2020-08" db="EMBL/GenBank/DDBJ databases">
        <title>Genome sequence of Sphingomonas lutea KCTC 23642T.</title>
        <authorList>
            <person name="Hyun D.-W."/>
            <person name="Bae J.-W."/>
        </authorList>
    </citation>
    <scope>NUCLEOTIDE SEQUENCE [LARGE SCALE GENOMIC DNA]</scope>
    <source>
        <strain evidence="2 3">KCTC 23642</strain>
    </source>
</reference>
<feature type="domain" description="ABC-type transport auxiliary lipoprotein component" evidence="1">
    <location>
        <begin position="38"/>
        <end position="195"/>
    </location>
</feature>
<dbReference type="PROSITE" id="PS51257">
    <property type="entry name" value="PROKAR_LIPOPROTEIN"/>
    <property type="match status" value="1"/>
</dbReference>
<keyword evidence="3" id="KW-1185">Reference proteome</keyword>
<organism evidence="2 3">
    <name type="scientific">Sphingomonas lutea</name>
    <dbReference type="NCBI Taxonomy" id="1045317"/>
    <lineage>
        <taxon>Bacteria</taxon>
        <taxon>Pseudomonadati</taxon>
        <taxon>Pseudomonadota</taxon>
        <taxon>Alphaproteobacteria</taxon>
        <taxon>Sphingomonadales</taxon>
        <taxon>Sphingomonadaceae</taxon>
        <taxon>Sphingomonas</taxon>
    </lineage>
</organism>
<dbReference type="InterPro" id="IPR005586">
    <property type="entry name" value="ABC_trans_aux"/>
</dbReference>
<dbReference type="KEGG" id="slut:H9L13_00115"/>
<dbReference type="AlphaFoldDB" id="A0A7G9SHU7"/>
<protein>
    <submittedName>
        <fullName evidence="2">Membrane integrity-associated transporter subunit PqiC</fullName>
    </submittedName>
</protein>
<proteinExistence type="predicted"/>
<evidence type="ECO:0000313" key="3">
    <source>
        <dbReference type="Proteomes" id="UP000515971"/>
    </source>
</evidence>
<dbReference type="SUPFAM" id="SSF159594">
    <property type="entry name" value="XCC0632-like"/>
    <property type="match status" value="1"/>
</dbReference>
<dbReference type="Gene3D" id="3.40.50.10610">
    <property type="entry name" value="ABC-type transport auxiliary lipoprotein component"/>
    <property type="match status" value="1"/>
</dbReference>
<dbReference type="EMBL" id="CP060718">
    <property type="protein sequence ID" value="QNN67422.1"/>
    <property type="molecule type" value="Genomic_DNA"/>
</dbReference>
<evidence type="ECO:0000313" key="2">
    <source>
        <dbReference type="EMBL" id="QNN67422.1"/>
    </source>
</evidence>
<name>A0A7G9SHU7_9SPHN</name>
<dbReference type="RefSeq" id="WP_187538011.1">
    <property type="nucleotide sequence ID" value="NZ_BAABJT010000001.1"/>
</dbReference>
<sequence length="200" mass="20642">MTNALRVLAPVALALAVAGCSLSGLLGGGKTPATLLTLTPEAADPGSIARTANAGQAVTIAVPAVAKEIRSNRVPVQVSPTDVQYVKDLQWVDTPDKLFADLVAETIRRTTGRVVLGSKQSALDPGLVVNGELQQFGYNAQTGQVVVQYDATLSTEGGTRVEARRFTANVPADGTNLTVGPALNRAANQVAADVARWIGG</sequence>